<dbReference type="GO" id="GO:0005829">
    <property type="term" value="C:cytosol"/>
    <property type="evidence" value="ECO:0007669"/>
    <property type="project" value="TreeGrafter"/>
</dbReference>
<dbReference type="PANTHER" id="PTHR10000">
    <property type="entry name" value="PHOSPHOSERINE PHOSPHATASE"/>
    <property type="match status" value="1"/>
</dbReference>
<keyword evidence="1" id="KW-0378">Hydrolase</keyword>
<dbReference type="Pfam" id="PF08282">
    <property type="entry name" value="Hydrolase_3"/>
    <property type="match status" value="1"/>
</dbReference>
<name>A0A2X2KBX0_STAAU</name>
<evidence type="ECO:0000313" key="1">
    <source>
        <dbReference type="EMBL" id="SPZ97795.1"/>
    </source>
</evidence>
<dbReference type="EMBL" id="UAUX01000006">
    <property type="protein sequence ID" value="SPZ97795.1"/>
    <property type="molecule type" value="Genomic_DNA"/>
</dbReference>
<dbReference type="NCBIfam" id="TIGR01484">
    <property type="entry name" value="HAD-SF-IIB"/>
    <property type="match status" value="1"/>
</dbReference>
<sequence length="133" mass="14460">MMLLKNIPGELIMKILAFDGNLEKIDKASKILAESPNLAISSSSRGNIEITHSDAQKGIALETIAERLGIEMKDVMAIGDNLNDVSMLEKVGYPVAMENGAEEVKKIAKYVTDTNENSGVGKAIMKLLREQQV</sequence>
<accession>A0A2X2KBX0</accession>
<reference evidence="1 2" key="1">
    <citation type="submission" date="2018-06" db="EMBL/GenBank/DDBJ databases">
        <authorList>
            <consortium name="Pathogen Informatics"/>
            <person name="Doyle S."/>
        </authorList>
    </citation>
    <scope>NUCLEOTIDE SEQUENCE [LARGE SCALE GENOMIC DNA]</scope>
    <source>
        <strain evidence="1 2">NCTC7878</strain>
    </source>
</reference>
<dbReference type="GO" id="GO:0016791">
    <property type="term" value="F:phosphatase activity"/>
    <property type="evidence" value="ECO:0007669"/>
    <property type="project" value="TreeGrafter"/>
</dbReference>
<dbReference type="Gene3D" id="3.30.1240.10">
    <property type="match status" value="1"/>
</dbReference>
<dbReference type="SUPFAM" id="SSF56784">
    <property type="entry name" value="HAD-like"/>
    <property type="match status" value="1"/>
</dbReference>
<dbReference type="InterPro" id="IPR023214">
    <property type="entry name" value="HAD_sf"/>
</dbReference>
<proteinExistence type="predicted"/>
<dbReference type="PANTHER" id="PTHR10000:SF55">
    <property type="entry name" value="5-AMINO-6-(5-PHOSPHO-D-RIBITYLAMINO)URACIL PHOSPHATASE YCSE"/>
    <property type="match status" value="1"/>
</dbReference>
<evidence type="ECO:0000313" key="2">
    <source>
        <dbReference type="Proteomes" id="UP000249913"/>
    </source>
</evidence>
<dbReference type="Gene3D" id="3.40.50.1000">
    <property type="entry name" value="HAD superfamily/HAD-like"/>
    <property type="match status" value="1"/>
</dbReference>
<dbReference type="Proteomes" id="UP000249913">
    <property type="component" value="Unassembled WGS sequence"/>
</dbReference>
<organism evidence="1 2">
    <name type="scientific">Staphylococcus aureus</name>
    <dbReference type="NCBI Taxonomy" id="1280"/>
    <lineage>
        <taxon>Bacteria</taxon>
        <taxon>Bacillati</taxon>
        <taxon>Bacillota</taxon>
        <taxon>Bacilli</taxon>
        <taxon>Bacillales</taxon>
        <taxon>Staphylococcaceae</taxon>
        <taxon>Staphylococcus</taxon>
    </lineage>
</organism>
<dbReference type="InterPro" id="IPR006379">
    <property type="entry name" value="HAD-SF_hydro_IIB"/>
</dbReference>
<protein>
    <submittedName>
        <fullName evidence="1">Hydrolase (HAD superfamily)</fullName>
        <ecNumber evidence="1">3.-.-.-</ecNumber>
    </submittedName>
</protein>
<dbReference type="PROSITE" id="PS01229">
    <property type="entry name" value="COF_2"/>
    <property type="match status" value="1"/>
</dbReference>
<gene>
    <name evidence="1" type="ORF">NCTC7878_01185</name>
</gene>
<dbReference type="GO" id="GO:0000287">
    <property type="term" value="F:magnesium ion binding"/>
    <property type="evidence" value="ECO:0007669"/>
    <property type="project" value="TreeGrafter"/>
</dbReference>
<dbReference type="AlphaFoldDB" id="A0A2X2KBX0"/>
<dbReference type="InterPro" id="IPR036412">
    <property type="entry name" value="HAD-like_sf"/>
</dbReference>
<dbReference type="EC" id="3.-.-.-" evidence="1"/>